<accession>A0ABQ4CL22</accession>
<dbReference type="Pfam" id="PF02518">
    <property type="entry name" value="HATPase_c"/>
    <property type="match status" value="1"/>
</dbReference>
<dbReference type="PROSITE" id="PS50109">
    <property type="entry name" value="HIS_KIN"/>
    <property type="match status" value="1"/>
</dbReference>
<reference evidence="15 16" key="1">
    <citation type="submission" date="2021-01" db="EMBL/GenBank/DDBJ databases">
        <title>Whole genome shotgun sequence of Asanoa siamensis NBRC 107932.</title>
        <authorList>
            <person name="Komaki H."/>
            <person name="Tamura T."/>
        </authorList>
    </citation>
    <scope>NUCLEOTIDE SEQUENCE [LARGE SCALE GENOMIC DNA]</scope>
    <source>
        <strain evidence="15 16">NBRC 107932</strain>
    </source>
</reference>
<dbReference type="PRINTS" id="PR00344">
    <property type="entry name" value="BCTRLSENSOR"/>
</dbReference>
<evidence type="ECO:0000256" key="2">
    <source>
        <dbReference type="ARBA" id="ARBA00004236"/>
    </source>
</evidence>
<dbReference type="InterPro" id="IPR050428">
    <property type="entry name" value="TCS_sensor_his_kinase"/>
</dbReference>
<evidence type="ECO:0000256" key="10">
    <source>
        <dbReference type="ARBA" id="ARBA00023136"/>
    </source>
</evidence>
<dbReference type="Gene3D" id="1.10.287.130">
    <property type="match status" value="1"/>
</dbReference>
<dbReference type="Pfam" id="PF00512">
    <property type="entry name" value="HisKA"/>
    <property type="match status" value="1"/>
</dbReference>
<feature type="domain" description="HAMP" evidence="14">
    <location>
        <begin position="238"/>
        <end position="298"/>
    </location>
</feature>
<feature type="transmembrane region" description="Helical" evidence="12">
    <location>
        <begin position="31"/>
        <end position="54"/>
    </location>
</feature>
<sequence>MSSSPPTEPPEALSPAPPAPRRRRRTLRARLLVTVIALLAIVLVTTGAITTVALRGSLIGQVDRQLAASQARAGLPPAGERPLEPPDRRPPEGDPGDDGRRPPPGGPPDRPPPPFAWVDVGPAINGQPPDTLAARVDGGTVTLSGRRDPESNREILEVPAAAHAALSSVPADGNAYTRDLPTLGAYRLAAKEDAGSVIVIGLPLEPVEDTVRDLLIVESALAVAALLLAGGAGALIVRRELRPLERVAATATAVTALELDRGEVALPMRVPEEDPDTEVGRVGAALNRMLTHVSDALAARQASETRVRQFVADASHELRTPLAAIRGYAELSRRNPGPVPDDVAHAIRRVESESARMTSLVEDLLLLARLDAGRPLADGAVDLTALMVDAVGDAHVAGPDHHWRLDLPTEAIVVGGDGQRLHQVLANLLANARTHTPPGTTVVTGLATDGGVAVLTVIDNGPGIPAALQPEVFDRFARGDSSRSRAAGSTGLGLAIVAAVVGAHHGSVTLESEPGRTAFTVRLPLFTSGGETDK</sequence>
<feature type="compositionally biased region" description="Low complexity" evidence="11">
    <location>
        <begin position="1"/>
        <end position="14"/>
    </location>
</feature>
<dbReference type="SUPFAM" id="SSF47384">
    <property type="entry name" value="Homodimeric domain of signal transducing histidine kinase"/>
    <property type="match status" value="1"/>
</dbReference>
<protein>
    <recommendedName>
        <fullName evidence="3">histidine kinase</fullName>
        <ecNumber evidence="3">2.7.13.3</ecNumber>
    </recommendedName>
</protein>
<dbReference type="Gene3D" id="3.30.565.10">
    <property type="entry name" value="Histidine kinase-like ATPase, C-terminal domain"/>
    <property type="match status" value="1"/>
</dbReference>
<feature type="region of interest" description="Disordered" evidence="11">
    <location>
        <begin position="70"/>
        <end position="133"/>
    </location>
</feature>
<dbReference type="InterPro" id="IPR003661">
    <property type="entry name" value="HisK_dim/P_dom"/>
</dbReference>
<evidence type="ECO:0000256" key="3">
    <source>
        <dbReference type="ARBA" id="ARBA00012438"/>
    </source>
</evidence>
<dbReference type="InterPro" id="IPR004358">
    <property type="entry name" value="Sig_transdc_His_kin-like_C"/>
</dbReference>
<keyword evidence="16" id="KW-1185">Reference proteome</keyword>
<evidence type="ECO:0000313" key="16">
    <source>
        <dbReference type="Proteomes" id="UP000604117"/>
    </source>
</evidence>
<dbReference type="InterPro" id="IPR036890">
    <property type="entry name" value="HATPase_C_sf"/>
</dbReference>
<comment type="caution">
    <text evidence="15">The sequence shown here is derived from an EMBL/GenBank/DDBJ whole genome shotgun (WGS) entry which is preliminary data.</text>
</comment>
<keyword evidence="7 15" id="KW-0418">Kinase</keyword>
<evidence type="ECO:0000256" key="11">
    <source>
        <dbReference type="SAM" id="MobiDB-lite"/>
    </source>
</evidence>
<keyword evidence="6 12" id="KW-0812">Transmembrane</keyword>
<evidence type="ECO:0000256" key="5">
    <source>
        <dbReference type="ARBA" id="ARBA00022679"/>
    </source>
</evidence>
<evidence type="ECO:0000256" key="1">
    <source>
        <dbReference type="ARBA" id="ARBA00000085"/>
    </source>
</evidence>
<keyword evidence="9" id="KW-0902">Two-component regulatory system</keyword>
<keyword evidence="10 12" id="KW-0472">Membrane</keyword>
<feature type="compositionally biased region" description="Pro residues" evidence="11">
    <location>
        <begin position="102"/>
        <end position="115"/>
    </location>
</feature>
<dbReference type="SUPFAM" id="SSF55874">
    <property type="entry name" value="ATPase domain of HSP90 chaperone/DNA topoisomerase II/histidine kinase"/>
    <property type="match status" value="1"/>
</dbReference>
<dbReference type="Gene3D" id="6.10.340.10">
    <property type="match status" value="1"/>
</dbReference>
<feature type="region of interest" description="Disordered" evidence="11">
    <location>
        <begin position="1"/>
        <end position="22"/>
    </location>
</feature>
<dbReference type="EMBL" id="BONE01000008">
    <property type="protein sequence ID" value="GIF71976.1"/>
    <property type="molecule type" value="Genomic_DNA"/>
</dbReference>
<proteinExistence type="predicted"/>
<dbReference type="PANTHER" id="PTHR45436">
    <property type="entry name" value="SENSOR HISTIDINE KINASE YKOH"/>
    <property type="match status" value="1"/>
</dbReference>
<dbReference type="SMART" id="SM00387">
    <property type="entry name" value="HATPase_c"/>
    <property type="match status" value="1"/>
</dbReference>
<dbReference type="CDD" id="cd00075">
    <property type="entry name" value="HATPase"/>
    <property type="match status" value="1"/>
</dbReference>
<dbReference type="RefSeq" id="WP_203711438.1">
    <property type="nucleotide sequence ID" value="NZ_BONE01000008.1"/>
</dbReference>
<dbReference type="PROSITE" id="PS50885">
    <property type="entry name" value="HAMP"/>
    <property type="match status" value="1"/>
</dbReference>
<evidence type="ECO:0000256" key="9">
    <source>
        <dbReference type="ARBA" id="ARBA00023012"/>
    </source>
</evidence>
<dbReference type="InterPro" id="IPR005467">
    <property type="entry name" value="His_kinase_dom"/>
</dbReference>
<dbReference type="InterPro" id="IPR003594">
    <property type="entry name" value="HATPase_dom"/>
</dbReference>
<keyword evidence="5" id="KW-0808">Transferase</keyword>
<comment type="subcellular location">
    <subcellularLocation>
        <location evidence="2">Cell membrane</location>
    </subcellularLocation>
</comment>
<comment type="catalytic activity">
    <reaction evidence="1">
        <text>ATP + protein L-histidine = ADP + protein N-phospho-L-histidine.</text>
        <dbReference type="EC" id="2.7.13.3"/>
    </reaction>
</comment>
<dbReference type="SMART" id="SM00304">
    <property type="entry name" value="HAMP"/>
    <property type="match status" value="1"/>
</dbReference>
<feature type="domain" description="Histidine kinase" evidence="13">
    <location>
        <begin position="313"/>
        <end position="527"/>
    </location>
</feature>
<evidence type="ECO:0000259" key="14">
    <source>
        <dbReference type="PROSITE" id="PS50885"/>
    </source>
</evidence>
<evidence type="ECO:0000256" key="12">
    <source>
        <dbReference type="SAM" id="Phobius"/>
    </source>
</evidence>
<dbReference type="InterPro" id="IPR003660">
    <property type="entry name" value="HAMP_dom"/>
</dbReference>
<evidence type="ECO:0000256" key="6">
    <source>
        <dbReference type="ARBA" id="ARBA00022692"/>
    </source>
</evidence>
<dbReference type="CDD" id="cd00082">
    <property type="entry name" value="HisKA"/>
    <property type="match status" value="1"/>
</dbReference>
<organism evidence="15 16">
    <name type="scientific">Asanoa siamensis</name>
    <dbReference type="NCBI Taxonomy" id="926357"/>
    <lineage>
        <taxon>Bacteria</taxon>
        <taxon>Bacillati</taxon>
        <taxon>Actinomycetota</taxon>
        <taxon>Actinomycetes</taxon>
        <taxon>Micromonosporales</taxon>
        <taxon>Micromonosporaceae</taxon>
        <taxon>Asanoa</taxon>
    </lineage>
</organism>
<keyword evidence="4" id="KW-0597">Phosphoprotein</keyword>
<dbReference type="Pfam" id="PF00672">
    <property type="entry name" value="HAMP"/>
    <property type="match status" value="1"/>
</dbReference>
<feature type="compositionally biased region" description="Basic and acidic residues" evidence="11">
    <location>
        <begin position="81"/>
        <end position="101"/>
    </location>
</feature>
<dbReference type="GO" id="GO:0016301">
    <property type="term" value="F:kinase activity"/>
    <property type="evidence" value="ECO:0007669"/>
    <property type="project" value="UniProtKB-KW"/>
</dbReference>
<evidence type="ECO:0000313" key="15">
    <source>
        <dbReference type="EMBL" id="GIF71976.1"/>
    </source>
</evidence>
<dbReference type="EC" id="2.7.13.3" evidence="3"/>
<dbReference type="SMART" id="SM00388">
    <property type="entry name" value="HisKA"/>
    <property type="match status" value="1"/>
</dbReference>
<evidence type="ECO:0000256" key="8">
    <source>
        <dbReference type="ARBA" id="ARBA00022989"/>
    </source>
</evidence>
<gene>
    <name evidence="15" type="ORF">Asi02nite_14940</name>
</gene>
<keyword evidence="8 12" id="KW-1133">Transmembrane helix</keyword>
<name>A0ABQ4CL22_9ACTN</name>
<evidence type="ECO:0000256" key="7">
    <source>
        <dbReference type="ARBA" id="ARBA00022777"/>
    </source>
</evidence>
<evidence type="ECO:0000259" key="13">
    <source>
        <dbReference type="PROSITE" id="PS50109"/>
    </source>
</evidence>
<dbReference type="InterPro" id="IPR036097">
    <property type="entry name" value="HisK_dim/P_sf"/>
</dbReference>
<dbReference type="Proteomes" id="UP000604117">
    <property type="component" value="Unassembled WGS sequence"/>
</dbReference>
<dbReference type="PANTHER" id="PTHR45436:SF5">
    <property type="entry name" value="SENSOR HISTIDINE KINASE TRCS"/>
    <property type="match status" value="1"/>
</dbReference>
<evidence type="ECO:0000256" key="4">
    <source>
        <dbReference type="ARBA" id="ARBA00022553"/>
    </source>
</evidence>